<evidence type="ECO:0000313" key="1">
    <source>
        <dbReference type="EMBL" id="XBS20301.1"/>
    </source>
</evidence>
<dbReference type="Proteomes" id="UP001225378">
    <property type="component" value="Chromosome"/>
</dbReference>
<sequence length="190" mass="21410">MSFFSPYVWIKAIAEVKRLTLLPFLMWPLVAGGSLAVDTRELTIKAAYLFRLSLFVDWPADKLTPSGKDSVRFCIAGDRRIHEAIKNVLTDKSINRHQIRIDSVETQSDLTTCHLLFIAAKSTAESSMLKAVANYPVLTIGESAEFYRRGGMILLFNKDNRMRFAINQRAADRAGVKLGAQLLNLAEQYR</sequence>
<dbReference type="Pfam" id="PF13689">
    <property type="entry name" value="DUF4154"/>
    <property type="match status" value="1"/>
</dbReference>
<reference evidence="1 2" key="1">
    <citation type="journal article" date="2024" name="Microbiology">
        <title>Methylomarinum rosea sp. nov., a novel halophilic methanotrophic bacterium from the hypersaline Lake Elton.</title>
        <authorList>
            <person name="Suleimanov R.Z."/>
            <person name="Oshkin I.Y."/>
            <person name="Danilova O.V."/>
            <person name="Suzina N.E."/>
            <person name="Dedysh S.N."/>
        </authorList>
    </citation>
    <scope>NUCLEOTIDE SEQUENCE [LARGE SCALE GENOMIC DNA]</scope>
    <source>
        <strain evidence="1 2">Ch1-1</strain>
    </source>
</reference>
<dbReference type="KEGG" id="mech:Q9L42_018440"/>
<dbReference type="RefSeq" id="WP_349431576.1">
    <property type="nucleotide sequence ID" value="NZ_CP157743.1"/>
</dbReference>
<dbReference type="InterPro" id="IPR025293">
    <property type="entry name" value="YfiR/HmsC-like"/>
</dbReference>
<proteinExistence type="predicted"/>
<organism evidence="1 2">
    <name type="scientific">Methylomarinum roseum</name>
    <dbReference type="NCBI Taxonomy" id="3067653"/>
    <lineage>
        <taxon>Bacteria</taxon>
        <taxon>Pseudomonadati</taxon>
        <taxon>Pseudomonadota</taxon>
        <taxon>Gammaproteobacteria</taxon>
        <taxon>Methylococcales</taxon>
        <taxon>Methylococcaceae</taxon>
        <taxon>Methylomarinum</taxon>
    </lineage>
</organism>
<dbReference type="AlphaFoldDB" id="A0AAU7NUK7"/>
<dbReference type="EMBL" id="CP157743">
    <property type="protein sequence ID" value="XBS20301.1"/>
    <property type="molecule type" value="Genomic_DNA"/>
</dbReference>
<accession>A0AAU7NUK7</accession>
<protein>
    <submittedName>
        <fullName evidence="1">YfiR family protein</fullName>
    </submittedName>
</protein>
<gene>
    <name evidence="1" type="ORF">Q9L42_018440</name>
</gene>
<evidence type="ECO:0000313" key="2">
    <source>
        <dbReference type="Proteomes" id="UP001225378"/>
    </source>
</evidence>
<name>A0AAU7NUK7_9GAMM</name>
<keyword evidence="2" id="KW-1185">Reference proteome</keyword>